<accession>A0ABS8NHL4</accession>
<keyword evidence="4" id="KW-1185">Reference proteome</keyword>
<gene>
    <name evidence="3" type="ORF">LOC71_12200</name>
</gene>
<dbReference type="PANTHER" id="PTHR43135:SF3">
    <property type="entry name" value="ALPHA-D-RIBOSE 1-METHYLPHOSPHONATE 5-TRIPHOSPHATE DIPHOSPHATASE"/>
    <property type="match status" value="1"/>
</dbReference>
<feature type="domain" description="Amidohydrolase-related" evidence="2">
    <location>
        <begin position="335"/>
        <end position="427"/>
    </location>
</feature>
<comment type="caution">
    <text evidence="3">The sequence shown here is derived from an EMBL/GenBank/DDBJ whole genome shotgun (WGS) entry which is preliminary data.</text>
</comment>
<dbReference type="Gene3D" id="3.20.20.140">
    <property type="entry name" value="Metal-dependent hydrolases"/>
    <property type="match status" value="1"/>
</dbReference>
<dbReference type="RefSeq" id="WP_230273986.1">
    <property type="nucleotide sequence ID" value="NZ_JAJKFW010000023.1"/>
</dbReference>
<dbReference type="InterPro" id="IPR032466">
    <property type="entry name" value="Metal_Hydrolase"/>
</dbReference>
<dbReference type="SUPFAM" id="SSF51338">
    <property type="entry name" value="Composite domain of metallo-dependent hydrolases"/>
    <property type="match status" value="1"/>
</dbReference>
<evidence type="ECO:0000256" key="1">
    <source>
        <dbReference type="SAM" id="SignalP"/>
    </source>
</evidence>
<proteinExistence type="predicted"/>
<feature type="chain" id="PRO_5046899191" evidence="1">
    <location>
        <begin position="45"/>
        <end position="452"/>
    </location>
</feature>
<dbReference type="InterPro" id="IPR011059">
    <property type="entry name" value="Metal-dep_hydrolase_composite"/>
</dbReference>
<keyword evidence="1" id="KW-0732">Signal</keyword>
<dbReference type="InterPro" id="IPR006680">
    <property type="entry name" value="Amidohydro-rel"/>
</dbReference>
<sequence length="452" mass="48397">MNVPTTLAPVTSMMNRLFGSWLSTLNGMLVGCAIASCLSTTSHAHDIIPGKPQTQPVVIQHATLHVGNGSVIENGSVLFRRGKIVSVGASVAIPGDAMLVDASGQHVYPGLIDAYTDLGLREITAVDVTVDNVERGELNPNVRSWVAFNPDSELIPVARSGGVLMAHVVPGGRLLQGQSGVLQLDGWSARDMLLSGPAGMCINWDSLVPRGGDTKENAKRYNDEIRELDELLERARRYAEQDRDGAGFQSDVRLESLVPVIEGKLPVFVQADRLAAIDSAISFFTSRQIPMVLCGGADAMHCVDRLTAHDIPVILIATYRLPRRRHDAVDALYSLPAKLRDAGVRFAIAGEGAGYPGGASNVRNLPYHAGVAVAHGLPHEEAVRAITQSPAEILGIADRVGSLAAERDATLILVDGDVLETGSRVVGAYVQGRKVDLSNKHKQLYHKYEAKP</sequence>
<organism evidence="3 4">
    <name type="scientific">Rhodopirellula halodulae</name>
    <dbReference type="NCBI Taxonomy" id="2894198"/>
    <lineage>
        <taxon>Bacteria</taxon>
        <taxon>Pseudomonadati</taxon>
        <taxon>Planctomycetota</taxon>
        <taxon>Planctomycetia</taxon>
        <taxon>Pirellulales</taxon>
        <taxon>Pirellulaceae</taxon>
        <taxon>Rhodopirellula</taxon>
    </lineage>
</organism>
<dbReference type="SUPFAM" id="SSF51556">
    <property type="entry name" value="Metallo-dependent hydrolases"/>
    <property type="match status" value="1"/>
</dbReference>
<name>A0ABS8NHL4_9BACT</name>
<dbReference type="Pfam" id="PF01979">
    <property type="entry name" value="Amidohydro_1"/>
    <property type="match status" value="1"/>
</dbReference>
<feature type="signal peptide" evidence="1">
    <location>
        <begin position="1"/>
        <end position="44"/>
    </location>
</feature>
<dbReference type="PANTHER" id="PTHR43135">
    <property type="entry name" value="ALPHA-D-RIBOSE 1-METHYLPHOSPHONATE 5-TRIPHOSPHATE DIPHOSPHATASE"/>
    <property type="match status" value="1"/>
</dbReference>
<dbReference type="EMBL" id="JAJKFW010000023">
    <property type="protein sequence ID" value="MCC9643039.1"/>
    <property type="molecule type" value="Genomic_DNA"/>
</dbReference>
<reference evidence="3" key="1">
    <citation type="submission" date="2021-11" db="EMBL/GenBank/DDBJ databases">
        <title>Genome sequence.</title>
        <authorList>
            <person name="Sun Q."/>
        </authorList>
    </citation>
    <scope>NUCLEOTIDE SEQUENCE</scope>
    <source>
        <strain evidence="3">JC740</strain>
    </source>
</reference>
<evidence type="ECO:0000259" key="2">
    <source>
        <dbReference type="Pfam" id="PF01979"/>
    </source>
</evidence>
<evidence type="ECO:0000313" key="4">
    <source>
        <dbReference type="Proteomes" id="UP001430306"/>
    </source>
</evidence>
<evidence type="ECO:0000313" key="3">
    <source>
        <dbReference type="EMBL" id="MCC9643039.1"/>
    </source>
</evidence>
<protein>
    <submittedName>
        <fullName evidence="3">Amidohydrolase family protein</fullName>
    </submittedName>
</protein>
<dbReference type="InterPro" id="IPR051781">
    <property type="entry name" value="Metallo-dep_Hydrolase"/>
</dbReference>
<dbReference type="Proteomes" id="UP001430306">
    <property type="component" value="Unassembled WGS sequence"/>
</dbReference>